<accession>A0A512AWT7</accession>
<name>A0A512AWT7_9BACT</name>
<dbReference type="EMBL" id="BJYS01000012">
    <property type="protein sequence ID" value="GEO04188.1"/>
    <property type="molecule type" value="Genomic_DNA"/>
</dbReference>
<feature type="region of interest" description="Disordered" evidence="1">
    <location>
        <begin position="1"/>
        <end position="31"/>
    </location>
</feature>
<dbReference type="Proteomes" id="UP000321532">
    <property type="component" value="Unassembled WGS sequence"/>
</dbReference>
<organism evidence="2 3">
    <name type="scientific">Adhaeribacter aerolatus</name>
    <dbReference type="NCBI Taxonomy" id="670289"/>
    <lineage>
        <taxon>Bacteria</taxon>
        <taxon>Pseudomonadati</taxon>
        <taxon>Bacteroidota</taxon>
        <taxon>Cytophagia</taxon>
        <taxon>Cytophagales</taxon>
        <taxon>Hymenobacteraceae</taxon>
        <taxon>Adhaeribacter</taxon>
    </lineage>
</organism>
<evidence type="ECO:0000313" key="3">
    <source>
        <dbReference type="Proteomes" id="UP000321532"/>
    </source>
</evidence>
<dbReference type="Gene3D" id="2.60.200.20">
    <property type="match status" value="1"/>
</dbReference>
<gene>
    <name evidence="2" type="ORF">AAE02nite_18520</name>
</gene>
<dbReference type="SUPFAM" id="SSF49879">
    <property type="entry name" value="SMAD/FHA domain"/>
    <property type="match status" value="1"/>
</dbReference>
<dbReference type="AlphaFoldDB" id="A0A512AWT7"/>
<comment type="caution">
    <text evidence="2">The sequence shown here is derived from an EMBL/GenBank/DDBJ whole genome shotgun (WGS) entry which is preliminary data.</text>
</comment>
<dbReference type="CDD" id="cd00060">
    <property type="entry name" value="FHA"/>
    <property type="match status" value="1"/>
</dbReference>
<evidence type="ECO:0000256" key="1">
    <source>
        <dbReference type="SAM" id="MobiDB-lite"/>
    </source>
</evidence>
<keyword evidence="3" id="KW-1185">Reference proteome</keyword>
<evidence type="ECO:0000313" key="2">
    <source>
        <dbReference type="EMBL" id="GEO04188.1"/>
    </source>
</evidence>
<proteinExistence type="predicted"/>
<evidence type="ECO:0008006" key="4">
    <source>
        <dbReference type="Google" id="ProtNLM"/>
    </source>
</evidence>
<protein>
    <recommendedName>
        <fullName evidence="4">FHA domain-containing protein</fullName>
    </recommendedName>
</protein>
<feature type="compositionally biased region" description="Polar residues" evidence="1">
    <location>
        <begin position="1"/>
        <end position="14"/>
    </location>
</feature>
<reference evidence="2 3" key="1">
    <citation type="submission" date="2019-07" db="EMBL/GenBank/DDBJ databases">
        <title>Whole genome shotgun sequence of Adhaeribacter aerolatus NBRC 106133.</title>
        <authorList>
            <person name="Hosoyama A."/>
            <person name="Uohara A."/>
            <person name="Ohji S."/>
            <person name="Ichikawa N."/>
        </authorList>
    </citation>
    <scope>NUCLEOTIDE SEQUENCE [LARGE SCALE GENOMIC DNA]</scope>
    <source>
        <strain evidence="2 3">NBRC 106133</strain>
    </source>
</reference>
<dbReference type="InterPro" id="IPR008984">
    <property type="entry name" value="SMAD_FHA_dom_sf"/>
</dbReference>
<sequence length="179" mass="19609">MAASQTQGNRQASQPEGIPTMRGVASQQTPWDVDTETKFKCEDCGHYPLKNAVSKETPCPNCKSTGEKVVQNGTMKFSNIYFGNGAVTTTPKVTLVDVATNKVLEFEGEDVVLNRANLHPSDQSISSAQHVQFIKEKDTWHVTDLSTNNATFIQVTGKVAVETGAHILIGNRIFRIELE</sequence>